<evidence type="ECO:0000313" key="2">
    <source>
        <dbReference type="Proteomes" id="UP000784294"/>
    </source>
</evidence>
<evidence type="ECO:0000313" key="1">
    <source>
        <dbReference type="EMBL" id="VEL36433.1"/>
    </source>
</evidence>
<sequence>MLIPTVSLPIQHKIDQSCGLMLQQHACLSASSDEVIKRMCGKCRILCGRQSSLVQRARFLADTSAA</sequence>
<protein>
    <submittedName>
        <fullName evidence="1">Uncharacterized protein</fullName>
    </submittedName>
</protein>
<dbReference type="EMBL" id="CAAALY010252219">
    <property type="protein sequence ID" value="VEL36433.1"/>
    <property type="molecule type" value="Genomic_DNA"/>
</dbReference>
<dbReference type="AlphaFoldDB" id="A0A3S5BRL9"/>
<proteinExistence type="predicted"/>
<comment type="caution">
    <text evidence="1">The sequence shown here is derived from an EMBL/GenBank/DDBJ whole genome shotgun (WGS) entry which is preliminary data.</text>
</comment>
<gene>
    <name evidence="1" type="ORF">PXEA_LOCUS29873</name>
</gene>
<keyword evidence="2" id="KW-1185">Reference proteome</keyword>
<name>A0A3S5BRL9_9PLAT</name>
<accession>A0A3S5BRL9</accession>
<organism evidence="1 2">
    <name type="scientific">Protopolystoma xenopodis</name>
    <dbReference type="NCBI Taxonomy" id="117903"/>
    <lineage>
        <taxon>Eukaryota</taxon>
        <taxon>Metazoa</taxon>
        <taxon>Spiralia</taxon>
        <taxon>Lophotrochozoa</taxon>
        <taxon>Platyhelminthes</taxon>
        <taxon>Monogenea</taxon>
        <taxon>Polyopisthocotylea</taxon>
        <taxon>Polystomatidea</taxon>
        <taxon>Polystomatidae</taxon>
        <taxon>Protopolystoma</taxon>
    </lineage>
</organism>
<reference evidence="1" key="1">
    <citation type="submission" date="2018-11" db="EMBL/GenBank/DDBJ databases">
        <authorList>
            <consortium name="Pathogen Informatics"/>
        </authorList>
    </citation>
    <scope>NUCLEOTIDE SEQUENCE</scope>
</reference>
<dbReference type="Proteomes" id="UP000784294">
    <property type="component" value="Unassembled WGS sequence"/>
</dbReference>